<dbReference type="CDD" id="cd03809">
    <property type="entry name" value="GT4_MtfB-like"/>
    <property type="match status" value="1"/>
</dbReference>
<evidence type="ECO:0000259" key="4">
    <source>
        <dbReference type="Pfam" id="PF13439"/>
    </source>
</evidence>
<name>A0ABX0H064_9ACTN</name>
<protein>
    <submittedName>
        <fullName evidence="5">Glycosyltransferase family 4 protein</fullName>
    </submittedName>
</protein>
<accession>A0ABX0H064</accession>
<reference evidence="5 6" key="1">
    <citation type="submission" date="2020-03" db="EMBL/GenBank/DDBJ databases">
        <title>Two novel Motilibacter sp.</title>
        <authorList>
            <person name="Liu S."/>
        </authorList>
    </citation>
    <scope>NUCLEOTIDE SEQUENCE [LARGE SCALE GENOMIC DNA]</scope>
    <source>
        <strain evidence="5 6">E257</strain>
    </source>
</reference>
<evidence type="ECO:0000313" key="5">
    <source>
        <dbReference type="EMBL" id="NHC16223.1"/>
    </source>
</evidence>
<keyword evidence="1" id="KW-0328">Glycosyltransferase</keyword>
<evidence type="ECO:0000256" key="1">
    <source>
        <dbReference type="ARBA" id="ARBA00022676"/>
    </source>
</evidence>
<sequence>MATPGPVFGIDARAAAEVPAGRGRYVRELLRALSSLPHEGERYVLYCRQPADLGLDSRFTWRQLPLPDPAWHLQAAVLASRQCDAFLSTNSYLTAWFTWRPTAVTVHDLVPFRPDAPALKSAQRIEKATIGIALRRARRFLCVSQATRRDLVSRWPATASRARVIPLAADSRFSTASAAVREHPYVLAVGTLEPRKNLPRLLDAWAALSDAERGAHELLLVGPTGWEAEEIVNRAAGAPAVQLLGQVSDDELAALYAGSTLFAYPSLFEGFGLPVLEAMAAGAPVVTSSVSSLPEVAGDAAVLVDPLDTSALRDALASLLTDPARRSALSAAGRARAARFSWERTARETRDVLRSLTA</sequence>
<keyword evidence="6" id="KW-1185">Reference proteome</keyword>
<proteinExistence type="predicted"/>
<dbReference type="InterPro" id="IPR001296">
    <property type="entry name" value="Glyco_trans_1"/>
</dbReference>
<dbReference type="Pfam" id="PF00534">
    <property type="entry name" value="Glycos_transf_1"/>
    <property type="match status" value="1"/>
</dbReference>
<dbReference type="Gene3D" id="3.40.50.2000">
    <property type="entry name" value="Glycogen Phosphorylase B"/>
    <property type="match status" value="2"/>
</dbReference>
<dbReference type="Pfam" id="PF13439">
    <property type="entry name" value="Glyco_transf_4"/>
    <property type="match status" value="1"/>
</dbReference>
<dbReference type="PANTHER" id="PTHR46401">
    <property type="entry name" value="GLYCOSYLTRANSFERASE WBBK-RELATED"/>
    <property type="match status" value="1"/>
</dbReference>
<evidence type="ECO:0000313" key="6">
    <source>
        <dbReference type="Proteomes" id="UP000800981"/>
    </source>
</evidence>
<dbReference type="Proteomes" id="UP000800981">
    <property type="component" value="Unassembled WGS sequence"/>
</dbReference>
<dbReference type="EMBL" id="JAANNP010000111">
    <property type="protein sequence ID" value="NHC16223.1"/>
    <property type="molecule type" value="Genomic_DNA"/>
</dbReference>
<dbReference type="SUPFAM" id="SSF53756">
    <property type="entry name" value="UDP-Glycosyltransferase/glycogen phosphorylase"/>
    <property type="match status" value="1"/>
</dbReference>
<evidence type="ECO:0000259" key="3">
    <source>
        <dbReference type="Pfam" id="PF00534"/>
    </source>
</evidence>
<feature type="domain" description="Glycosyl transferase family 1" evidence="3">
    <location>
        <begin position="180"/>
        <end position="335"/>
    </location>
</feature>
<keyword evidence="2" id="KW-0808">Transferase</keyword>
<feature type="domain" description="Glycosyltransferase subfamily 4-like N-terminal" evidence="4">
    <location>
        <begin position="21"/>
        <end position="170"/>
    </location>
</feature>
<evidence type="ECO:0000256" key="2">
    <source>
        <dbReference type="ARBA" id="ARBA00022679"/>
    </source>
</evidence>
<dbReference type="PANTHER" id="PTHR46401:SF2">
    <property type="entry name" value="GLYCOSYLTRANSFERASE WBBK-RELATED"/>
    <property type="match status" value="1"/>
</dbReference>
<gene>
    <name evidence="5" type="ORF">G9H71_20770</name>
</gene>
<dbReference type="RefSeq" id="WP_166284681.1">
    <property type="nucleotide sequence ID" value="NZ_JAANNP010000111.1"/>
</dbReference>
<organism evidence="5 6">
    <name type="scientific">Motilibacter deserti</name>
    <dbReference type="NCBI Taxonomy" id="2714956"/>
    <lineage>
        <taxon>Bacteria</taxon>
        <taxon>Bacillati</taxon>
        <taxon>Actinomycetota</taxon>
        <taxon>Actinomycetes</taxon>
        <taxon>Motilibacterales</taxon>
        <taxon>Motilibacteraceae</taxon>
        <taxon>Motilibacter</taxon>
    </lineage>
</organism>
<comment type="caution">
    <text evidence="5">The sequence shown here is derived from an EMBL/GenBank/DDBJ whole genome shotgun (WGS) entry which is preliminary data.</text>
</comment>
<dbReference type="InterPro" id="IPR028098">
    <property type="entry name" value="Glyco_trans_4-like_N"/>
</dbReference>